<feature type="transmembrane region" description="Helical" evidence="2">
    <location>
        <begin position="427"/>
        <end position="449"/>
    </location>
</feature>
<feature type="compositionally biased region" description="Polar residues" evidence="1">
    <location>
        <begin position="110"/>
        <end position="131"/>
    </location>
</feature>
<keyword evidence="4" id="KW-1185">Reference proteome</keyword>
<feature type="transmembrane region" description="Helical" evidence="2">
    <location>
        <begin position="385"/>
        <end position="407"/>
    </location>
</feature>
<dbReference type="InterPro" id="IPR021840">
    <property type="entry name" value="DUF3433"/>
</dbReference>
<feature type="compositionally biased region" description="Low complexity" evidence="1">
    <location>
        <begin position="99"/>
        <end position="109"/>
    </location>
</feature>
<dbReference type="AlphaFoldDB" id="A0A6G1KA22"/>
<feature type="compositionally biased region" description="Basic and acidic residues" evidence="1">
    <location>
        <begin position="134"/>
        <end position="145"/>
    </location>
</feature>
<dbReference type="PANTHER" id="PTHR37544:SF1">
    <property type="entry name" value="PHOSPHORIBOSYLAMINOIMIDAZOLE-SUCCINOCARBOXAMIDE SYNTHASE"/>
    <property type="match status" value="1"/>
</dbReference>
<evidence type="ECO:0000313" key="3">
    <source>
        <dbReference type="EMBL" id="KAF2709664.1"/>
    </source>
</evidence>
<keyword evidence="2" id="KW-0472">Membrane</keyword>
<feature type="transmembrane region" description="Helical" evidence="2">
    <location>
        <begin position="696"/>
        <end position="722"/>
    </location>
</feature>
<evidence type="ECO:0000256" key="2">
    <source>
        <dbReference type="SAM" id="Phobius"/>
    </source>
</evidence>
<feature type="compositionally biased region" description="Polar residues" evidence="1">
    <location>
        <begin position="146"/>
        <end position="164"/>
    </location>
</feature>
<feature type="compositionally biased region" description="Basic and acidic residues" evidence="1">
    <location>
        <begin position="837"/>
        <end position="861"/>
    </location>
</feature>
<sequence>MSQDSLFQLKHTNVSRPLLSHSGSKQSIIASEVASEGYYSFSENTSSEGDDRSKLAHNRYSTPPSHNRTPAQSHEHLHQQQQHTEAPVTSLKGIGVPRQYQQQQQQQQQPANTTSNTSDRNHPQLHSSAVSTIAEERPETQESRRNLQQRSAMDSQSVATTPGMDNTPYIRFAIDQLTRDEEVRGSRLYPQVGSADDDDDYPVERLISDDGLGYMDQEQERERRQSRMSHSLPPKPLVQVPVRSHDIPVQNDVFTPVRPAHSPLHFLPAILRPLSLGIFIILCLAMLAGLIFSAIYSNRDSGRGLWDYVSFGDNRYFVFEYLPTMLGMLIYIWLLQIQVALQRIVPFLSMASESLHQRSEAVFLSLYPMQFLLPKVEHFRAGQPLIGACYVIFWLFSWTIPLLASAFNVRYDLNKHVWRWVAVQGVLWAIVVLYILLILVLIAMMAVLYRNQTGLKWDPRSLADIISMVERSNSLNDYNGAETFDKAEFRQRLGARTDRIGYWNTTKRPNDVFYGIGEEGGATRRYSVEQGRIREKAPERASPEPLPGTQRPGDFSIRMDIRSPGVRLKYLPWYLRDTSVIAWIVTALVLLITWLVVSFVNSAVRQGFLPQVMARTDSMGFSASNFLYSFVPALIGHILFLVILTFDYSLRALRPYISLSSKGGATAETSLLLDYSARLPVSVTLSALENKHYQTAFLSLVSLCSLTLPILAGGCFWTQYYLNSDVVKVAAHLSSYYALCFFLALYGVSMFALLPGRRRAALPHRSSSLAEIVSWVYQSQILSDRAFSRPQTKPELVTRLMGSAYLDRTWTRSLTNLVRPSRDNLRGDSPTDPALKLAEKKNKDKGHHTETEEERRNRDLEPGKIKYGFGIHVGRDGLEHLGIDRVKRGERSGRELVIWEEQRRRSWSSPV</sequence>
<feature type="transmembrane region" description="Helical" evidence="2">
    <location>
        <begin position="734"/>
        <end position="754"/>
    </location>
</feature>
<reference evidence="3" key="1">
    <citation type="journal article" date="2020" name="Stud. Mycol.">
        <title>101 Dothideomycetes genomes: a test case for predicting lifestyles and emergence of pathogens.</title>
        <authorList>
            <person name="Haridas S."/>
            <person name="Albert R."/>
            <person name="Binder M."/>
            <person name="Bloem J."/>
            <person name="Labutti K."/>
            <person name="Salamov A."/>
            <person name="Andreopoulos B."/>
            <person name="Baker S."/>
            <person name="Barry K."/>
            <person name="Bills G."/>
            <person name="Bluhm B."/>
            <person name="Cannon C."/>
            <person name="Castanera R."/>
            <person name="Culley D."/>
            <person name="Daum C."/>
            <person name="Ezra D."/>
            <person name="Gonzalez J."/>
            <person name="Henrissat B."/>
            <person name="Kuo A."/>
            <person name="Liang C."/>
            <person name="Lipzen A."/>
            <person name="Lutzoni F."/>
            <person name="Magnuson J."/>
            <person name="Mondo S."/>
            <person name="Nolan M."/>
            <person name="Ohm R."/>
            <person name="Pangilinan J."/>
            <person name="Park H.-J."/>
            <person name="Ramirez L."/>
            <person name="Alfaro M."/>
            <person name="Sun H."/>
            <person name="Tritt A."/>
            <person name="Yoshinaga Y."/>
            <person name="Zwiers L.-H."/>
            <person name="Turgeon B."/>
            <person name="Goodwin S."/>
            <person name="Spatafora J."/>
            <person name="Crous P."/>
            <person name="Grigoriev I."/>
        </authorList>
    </citation>
    <scope>NUCLEOTIDE SEQUENCE</scope>
    <source>
        <strain evidence="3">CBS 279.74</strain>
    </source>
</reference>
<keyword evidence="2" id="KW-0812">Transmembrane</keyword>
<feature type="transmembrane region" description="Helical" evidence="2">
    <location>
        <begin position="626"/>
        <end position="646"/>
    </location>
</feature>
<evidence type="ECO:0000313" key="4">
    <source>
        <dbReference type="Proteomes" id="UP000799428"/>
    </source>
</evidence>
<feature type="region of interest" description="Disordered" evidence="1">
    <location>
        <begin position="821"/>
        <end position="861"/>
    </location>
</feature>
<accession>A0A6G1KA22</accession>
<dbReference type="EMBL" id="MU005770">
    <property type="protein sequence ID" value="KAF2709664.1"/>
    <property type="molecule type" value="Genomic_DNA"/>
</dbReference>
<feature type="region of interest" description="Disordered" evidence="1">
    <location>
        <begin position="208"/>
        <end position="235"/>
    </location>
</feature>
<gene>
    <name evidence="3" type="ORF">K504DRAFT_533997</name>
</gene>
<protein>
    <submittedName>
        <fullName evidence="3">Uncharacterized protein</fullName>
    </submittedName>
</protein>
<keyword evidence="2" id="KW-1133">Transmembrane helix</keyword>
<feature type="region of interest" description="Disordered" evidence="1">
    <location>
        <begin position="528"/>
        <end position="553"/>
    </location>
</feature>
<feature type="transmembrane region" description="Helical" evidence="2">
    <location>
        <begin position="274"/>
        <end position="296"/>
    </location>
</feature>
<dbReference type="Proteomes" id="UP000799428">
    <property type="component" value="Unassembled WGS sequence"/>
</dbReference>
<dbReference type="OrthoDB" id="3057599at2759"/>
<dbReference type="Pfam" id="PF11915">
    <property type="entry name" value="DUF3433"/>
    <property type="match status" value="2"/>
</dbReference>
<feature type="transmembrane region" description="Helical" evidence="2">
    <location>
        <begin position="316"/>
        <end position="334"/>
    </location>
</feature>
<name>A0A6G1KA22_9PLEO</name>
<organism evidence="3 4">
    <name type="scientific">Pleomassaria siparia CBS 279.74</name>
    <dbReference type="NCBI Taxonomy" id="1314801"/>
    <lineage>
        <taxon>Eukaryota</taxon>
        <taxon>Fungi</taxon>
        <taxon>Dikarya</taxon>
        <taxon>Ascomycota</taxon>
        <taxon>Pezizomycotina</taxon>
        <taxon>Dothideomycetes</taxon>
        <taxon>Pleosporomycetidae</taxon>
        <taxon>Pleosporales</taxon>
        <taxon>Pleomassariaceae</taxon>
        <taxon>Pleomassaria</taxon>
    </lineage>
</organism>
<feature type="region of interest" description="Disordered" evidence="1">
    <location>
        <begin position="1"/>
        <end position="24"/>
    </location>
</feature>
<evidence type="ECO:0000256" key="1">
    <source>
        <dbReference type="SAM" id="MobiDB-lite"/>
    </source>
</evidence>
<feature type="compositionally biased region" description="Polar residues" evidence="1">
    <location>
        <begin position="59"/>
        <end position="71"/>
    </location>
</feature>
<dbReference type="PANTHER" id="PTHR37544">
    <property type="entry name" value="SPRAY-RELATED"/>
    <property type="match status" value="1"/>
</dbReference>
<feature type="compositionally biased region" description="Basic and acidic residues" evidence="1">
    <location>
        <begin position="531"/>
        <end position="542"/>
    </location>
</feature>
<feature type="transmembrane region" description="Helical" evidence="2">
    <location>
        <begin position="580"/>
        <end position="600"/>
    </location>
</feature>
<proteinExistence type="predicted"/>
<feature type="region of interest" description="Disordered" evidence="1">
    <location>
        <begin position="38"/>
        <end position="167"/>
    </location>
</feature>